<protein>
    <recommendedName>
        <fullName evidence="2">Chromo domain-containing protein</fullName>
    </recommendedName>
</protein>
<evidence type="ECO:0000259" key="2">
    <source>
        <dbReference type="PROSITE" id="PS50013"/>
    </source>
</evidence>
<evidence type="ECO:0000313" key="4">
    <source>
        <dbReference type="Proteomes" id="UP001190700"/>
    </source>
</evidence>
<name>A0AAE0CAJ7_9CHLO</name>
<dbReference type="EMBL" id="LGRX02026422">
    <property type="protein sequence ID" value="KAK3250904.1"/>
    <property type="molecule type" value="Genomic_DNA"/>
</dbReference>
<dbReference type="AlphaFoldDB" id="A0AAE0CAJ7"/>
<organism evidence="3 4">
    <name type="scientific">Cymbomonas tetramitiformis</name>
    <dbReference type="NCBI Taxonomy" id="36881"/>
    <lineage>
        <taxon>Eukaryota</taxon>
        <taxon>Viridiplantae</taxon>
        <taxon>Chlorophyta</taxon>
        <taxon>Pyramimonadophyceae</taxon>
        <taxon>Pyramimonadales</taxon>
        <taxon>Pyramimonadaceae</taxon>
        <taxon>Cymbomonas</taxon>
    </lineage>
</organism>
<proteinExistence type="predicted"/>
<dbReference type="SMART" id="SM00298">
    <property type="entry name" value="CHROMO"/>
    <property type="match status" value="1"/>
</dbReference>
<dbReference type="SUPFAM" id="SSF54160">
    <property type="entry name" value="Chromo domain-like"/>
    <property type="match status" value="1"/>
</dbReference>
<evidence type="ECO:0000256" key="1">
    <source>
        <dbReference type="SAM" id="MobiDB-lite"/>
    </source>
</evidence>
<reference evidence="3 4" key="1">
    <citation type="journal article" date="2015" name="Genome Biol. Evol.">
        <title>Comparative Genomics of a Bacterivorous Green Alga Reveals Evolutionary Causalities and Consequences of Phago-Mixotrophic Mode of Nutrition.</title>
        <authorList>
            <person name="Burns J.A."/>
            <person name="Paasch A."/>
            <person name="Narechania A."/>
            <person name="Kim E."/>
        </authorList>
    </citation>
    <scope>NUCLEOTIDE SEQUENCE [LARGE SCALE GENOMIC DNA]</scope>
    <source>
        <strain evidence="3 4">PLY_AMNH</strain>
    </source>
</reference>
<keyword evidence="4" id="KW-1185">Reference proteome</keyword>
<dbReference type="Gene3D" id="2.40.50.40">
    <property type="match status" value="1"/>
</dbReference>
<dbReference type="InterPro" id="IPR000953">
    <property type="entry name" value="Chromo/chromo_shadow_dom"/>
</dbReference>
<dbReference type="PROSITE" id="PS50013">
    <property type="entry name" value="CHROMO_2"/>
    <property type="match status" value="1"/>
</dbReference>
<dbReference type="Proteomes" id="UP001190700">
    <property type="component" value="Unassembled WGS sequence"/>
</dbReference>
<gene>
    <name evidence="3" type="ORF">CYMTET_39738</name>
</gene>
<feature type="domain" description="Chromo" evidence="2">
    <location>
        <begin position="19"/>
        <end position="80"/>
    </location>
</feature>
<sequence>MWKELMRLMGVKVASTTPYNPRRVRTTKKGKKIEEFQVRWTGYSKAHDEWKTRDDLNFGGPLEQLLEFENARLTEEGVMKEKALLEARSQRQARRQRRAALGAMETNEDSDPDFLFRTPEGPPPCLPWESYSSTTDSFITVLHTLQGRAKSATPLRILFLCVTVRPTLPVFIGEFLDSILPRHSWVLILTNLELDPRNLCTQFRLHYFINYSPTSSPRMLPHPSVKLTHNTIYLSLSCIFTLTPLDG</sequence>
<feature type="region of interest" description="Disordered" evidence="1">
    <location>
        <begin position="95"/>
        <end position="114"/>
    </location>
</feature>
<comment type="caution">
    <text evidence="3">The sequence shown here is derived from an EMBL/GenBank/DDBJ whole genome shotgun (WGS) entry which is preliminary data.</text>
</comment>
<accession>A0AAE0CAJ7</accession>
<dbReference type="InterPro" id="IPR016197">
    <property type="entry name" value="Chromo-like_dom_sf"/>
</dbReference>
<evidence type="ECO:0000313" key="3">
    <source>
        <dbReference type="EMBL" id="KAK3250904.1"/>
    </source>
</evidence>